<name>A0A917CWE8_9NOCA</name>
<comment type="caution">
    <text evidence="11">The sequence shown here is derived from an EMBL/GenBank/DDBJ whole genome shotgun (WGS) entry which is preliminary data.</text>
</comment>
<keyword evidence="10" id="KW-0456">Lyase</keyword>
<organism evidence="11 12">
    <name type="scientific">Rhodococcoides trifolii</name>
    <dbReference type="NCBI Taxonomy" id="908250"/>
    <lineage>
        <taxon>Bacteria</taxon>
        <taxon>Bacillati</taxon>
        <taxon>Actinomycetota</taxon>
        <taxon>Actinomycetes</taxon>
        <taxon>Mycobacteriales</taxon>
        <taxon>Nocardiaceae</taxon>
        <taxon>Rhodococcoides</taxon>
    </lineage>
</organism>
<evidence type="ECO:0000256" key="1">
    <source>
        <dbReference type="ARBA" id="ARBA00001794"/>
    </source>
</evidence>
<accession>A0A917CWE8</accession>
<comment type="similarity">
    <text evidence="6">Belongs to the mannonate dehydratase family.</text>
</comment>
<evidence type="ECO:0000256" key="2">
    <source>
        <dbReference type="ARBA" id="ARBA00001936"/>
    </source>
</evidence>
<dbReference type="AlphaFoldDB" id="A0A917CWE8"/>
<evidence type="ECO:0000313" key="11">
    <source>
        <dbReference type="EMBL" id="GGF99997.1"/>
    </source>
</evidence>
<evidence type="ECO:0000256" key="7">
    <source>
        <dbReference type="ARBA" id="ARBA00012927"/>
    </source>
</evidence>
<evidence type="ECO:0000256" key="6">
    <source>
        <dbReference type="ARBA" id="ARBA00007389"/>
    </source>
</evidence>
<dbReference type="InterPro" id="IPR036237">
    <property type="entry name" value="Xyl_isomerase-like_sf"/>
</dbReference>
<dbReference type="Pfam" id="PF03786">
    <property type="entry name" value="UxuA"/>
    <property type="match status" value="1"/>
</dbReference>
<dbReference type="Proteomes" id="UP000654257">
    <property type="component" value="Unassembled WGS sequence"/>
</dbReference>
<keyword evidence="12" id="KW-1185">Reference proteome</keyword>
<dbReference type="PANTHER" id="PTHR30387:SF2">
    <property type="entry name" value="MANNONATE DEHYDRATASE"/>
    <property type="match status" value="1"/>
</dbReference>
<dbReference type="PANTHER" id="PTHR30387">
    <property type="entry name" value="MANNONATE DEHYDRATASE"/>
    <property type="match status" value="1"/>
</dbReference>
<gene>
    <name evidence="11" type="primary">uxuA</name>
    <name evidence="11" type="ORF">GCM10007304_12420</name>
</gene>
<proteinExistence type="inferred from homology"/>
<evidence type="ECO:0000256" key="5">
    <source>
        <dbReference type="ARBA" id="ARBA00004892"/>
    </source>
</evidence>
<dbReference type="SUPFAM" id="SSF51658">
    <property type="entry name" value="Xylose isomerase-like"/>
    <property type="match status" value="1"/>
</dbReference>
<evidence type="ECO:0000313" key="12">
    <source>
        <dbReference type="Proteomes" id="UP000654257"/>
    </source>
</evidence>
<comment type="catalytic activity">
    <reaction evidence="1">
        <text>D-mannonate = 2-dehydro-3-deoxy-D-gluconate + H2O</text>
        <dbReference type="Rhea" id="RHEA:20097"/>
        <dbReference type="ChEBI" id="CHEBI:15377"/>
        <dbReference type="ChEBI" id="CHEBI:17767"/>
        <dbReference type="ChEBI" id="CHEBI:57990"/>
        <dbReference type="EC" id="4.2.1.8"/>
    </reaction>
</comment>
<dbReference type="GO" id="GO:0008198">
    <property type="term" value="F:ferrous iron binding"/>
    <property type="evidence" value="ECO:0007669"/>
    <property type="project" value="TreeGrafter"/>
</dbReference>
<dbReference type="GO" id="GO:0030145">
    <property type="term" value="F:manganese ion binding"/>
    <property type="evidence" value="ECO:0007669"/>
    <property type="project" value="TreeGrafter"/>
</dbReference>
<dbReference type="EMBL" id="BMCU01000001">
    <property type="protein sequence ID" value="GGF99997.1"/>
    <property type="molecule type" value="Genomic_DNA"/>
</dbReference>
<dbReference type="RefSeq" id="WP_188543762.1">
    <property type="nucleotide sequence ID" value="NZ_BMCU01000001.1"/>
</dbReference>
<protein>
    <recommendedName>
        <fullName evidence="7">mannonate dehydratase</fullName>
        <ecNumber evidence="7">4.2.1.8</ecNumber>
    </recommendedName>
</protein>
<evidence type="ECO:0000256" key="4">
    <source>
        <dbReference type="ARBA" id="ARBA00002713"/>
    </source>
</evidence>
<keyword evidence="8" id="KW-0408">Iron</keyword>
<evidence type="ECO:0000256" key="10">
    <source>
        <dbReference type="ARBA" id="ARBA00023239"/>
    </source>
</evidence>
<keyword evidence="9" id="KW-0464">Manganese</keyword>
<evidence type="ECO:0000256" key="3">
    <source>
        <dbReference type="ARBA" id="ARBA00001954"/>
    </source>
</evidence>
<dbReference type="GO" id="GO:0042840">
    <property type="term" value="P:D-glucuronate catabolic process"/>
    <property type="evidence" value="ECO:0007669"/>
    <property type="project" value="TreeGrafter"/>
</dbReference>
<dbReference type="InterPro" id="IPR004628">
    <property type="entry name" value="Man_deHydtase"/>
</dbReference>
<comment type="pathway">
    <text evidence="5">Carbohydrate metabolism; pentose and glucuronate interconversion.</text>
</comment>
<sequence length="344" mass="37429">MAIRLSLGHIDEFDDTVAQFAVQLGLPSVQFHTPSNLAGDTPYWGVPELRALRERCDRAGLAIEGLENVPAEQFWKIQRGVDGRDEQIENYHRTIRNMAATGYSLLGFNFLPTYVWRTDMNAVGRGGAGVTSFDAADAHRGNALAGYKLSSAPPIEEVIDADRMWENYQYFLDAVLPVAEEVGMRLALHPDDPPVRDALGGAERIFITPAAIAEAARRAGGSPSWGLNFCLGTVSEMGGEPAINEVIDLLGPKGQIFYVHFRDVSGTVPRFSECFLGEGNFDPARVIRRLASVGFDGFMIDDHVPAMVGDIATWGDTSPEAYCSRGRAYAIGYLQGVLNAISGD</sequence>
<evidence type="ECO:0000256" key="8">
    <source>
        <dbReference type="ARBA" id="ARBA00023004"/>
    </source>
</evidence>
<dbReference type="Gene3D" id="3.20.20.150">
    <property type="entry name" value="Divalent-metal-dependent TIM barrel enzymes"/>
    <property type="match status" value="1"/>
</dbReference>
<dbReference type="GO" id="GO:0008927">
    <property type="term" value="F:mannonate dehydratase activity"/>
    <property type="evidence" value="ECO:0007669"/>
    <property type="project" value="UniProtKB-EC"/>
</dbReference>
<comment type="cofactor">
    <cofactor evidence="2">
        <name>Mn(2+)</name>
        <dbReference type="ChEBI" id="CHEBI:29035"/>
    </cofactor>
</comment>
<comment type="function">
    <text evidence="4">Catalyzes the dehydration of D-mannonate.</text>
</comment>
<reference evidence="11" key="1">
    <citation type="journal article" date="2014" name="Int. J. Syst. Evol. Microbiol.">
        <title>Complete genome sequence of Corynebacterium casei LMG S-19264T (=DSM 44701T), isolated from a smear-ripened cheese.</title>
        <authorList>
            <consortium name="US DOE Joint Genome Institute (JGI-PGF)"/>
            <person name="Walter F."/>
            <person name="Albersmeier A."/>
            <person name="Kalinowski J."/>
            <person name="Ruckert C."/>
        </authorList>
    </citation>
    <scope>NUCLEOTIDE SEQUENCE</scope>
    <source>
        <strain evidence="11">CCM 7905</strain>
    </source>
</reference>
<dbReference type="EC" id="4.2.1.8" evidence="7"/>
<evidence type="ECO:0000256" key="9">
    <source>
        <dbReference type="ARBA" id="ARBA00023211"/>
    </source>
</evidence>
<reference evidence="11" key="2">
    <citation type="submission" date="2020-09" db="EMBL/GenBank/DDBJ databases">
        <authorList>
            <person name="Sun Q."/>
            <person name="Sedlacek I."/>
        </authorList>
    </citation>
    <scope>NUCLEOTIDE SEQUENCE</scope>
    <source>
        <strain evidence="11">CCM 7905</strain>
    </source>
</reference>
<comment type="cofactor">
    <cofactor evidence="3">
        <name>Fe(2+)</name>
        <dbReference type="ChEBI" id="CHEBI:29033"/>
    </cofactor>
</comment>